<name>A0A178I2C0_9HYPH</name>
<feature type="domain" description="JmjC" evidence="1">
    <location>
        <begin position="235"/>
        <end position="373"/>
    </location>
</feature>
<dbReference type="SUPFAM" id="SSF51197">
    <property type="entry name" value="Clavaminate synthase-like"/>
    <property type="match status" value="1"/>
</dbReference>
<protein>
    <recommendedName>
        <fullName evidence="1">JmjC domain-containing protein</fullName>
    </recommendedName>
</protein>
<dbReference type="PROSITE" id="PS51184">
    <property type="entry name" value="JMJC"/>
    <property type="match status" value="1"/>
</dbReference>
<dbReference type="Gene3D" id="2.60.120.650">
    <property type="entry name" value="Cupin"/>
    <property type="match status" value="1"/>
</dbReference>
<dbReference type="Proteomes" id="UP000078389">
    <property type="component" value="Unassembled WGS sequence"/>
</dbReference>
<dbReference type="AlphaFoldDB" id="A0A178I2C0"/>
<sequence length="443" mass="49725">MAMAAWGVTRADVPRMSATMIWLPSPFIFKKGTSLNACFPADLRRHAALPPYMAELGRNCQSAAGMGEPRSGQGSRHSENFLLFLTTWLRGDLNQTESFVVRPAPVGIDWQTKNVVRVPFGVRSMNMPLLSNQIITDWQPHYPKLWGNQSLRLSHSLADSPLFTDAALAALIDRSPREAYHVNYSQKTPGNPPKRREGEIKDISGAEVLEVIRNGNIWVNLTAPAKTDPAYGDLLDSLYAEFEERVPGFKSYKRNLTILISSPNVSVKYHSDVPGQSLWQVRGTKKVYVYPAQAPFISQPALEKLILGQLRETDMPFEPWFDDFAQVYDLEAGQMLHWPLNGPHRVVNHGMLNVSFTTEHWTDDLRKHYAVNYANGVLRDKLGAKKLSQQVTGLSYMAKLGLAGAVKFSPLNPQKKKVYNVDFRVDPSAPEGVRDIEAYAFEK</sequence>
<evidence type="ECO:0000313" key="2">
    <source>
        <dbReference type="EMBL" id="OAM78860.1"/>
    </source>
</evidence>
<evidence type="ECO:0000313" key="3">
    <source>
        <dbReference type="Proteomes" id="UP000078389"/>
    </source>
</evidence>
<dbReference type="InterPro" id="IPR003347">
    <property type="entry name" value="JmjC_dom"/>
</dbReference>
<dbReference type="STRING" id="1770058.A3840_04795"/>
<keyword evidence="3" id="KW-1185">Reference proteome</keyword>
<reference evidence="2 3" key="1">
    <citation type="submission" date="2016-03" db="EMBL/GenBank/DDBJ databases">
        <title>Genome sequencing of Devosia sp. S37.</title>
        <authorList>
            <person name="Mohd Nor M."/>
        </authorList>
    </citation>
    <scope>NUCLEOTIDE SEQUENCE [LARGE SCALE GENOMIC DNA]</scope>
    <source>
        <strain evidence="2 3">S37</strain>
    </source>
</reference>
<accession>A0A178I2C0</accession>
<organism evidence="2 3">
    <name type="scientific">Devosia elaeis</name>
    <dbReference type="NCBI Taxonomy" id="1770058"/>
    <lineage>
        <taxon>Bacteria</taxon>
        <taxon>Pseudomonadati</taxon>
        <taxon>Pseudomonadota</taxon>
        <taxon>Alphaproteobacteria</taxon>
        <taxon>Hyphomicrobiales</taxon>
        <taxon>Devosiaceae</taxon>
        <taxon>Devosia</taxon>
    </lineage>
</organism>
<gene>
    <name evidence="2" type="ORF">A3840_04795</name>
</gene>
<proteinExistence type="predicted"/>
<dbReference type="EMBL" id="LVVY01000066">
    <property type="protein sequence ID" value="OAM78860.1"/>
    <property type="molecule type" value="Genomic_DNA"/>
</dbReference>
<evidence type="ECO:0000259" key="1">
    <source>
        <dbReference type="PROSITE" id="PS51184"/>
    </source>
</evidence>
<comment type="caution">
    <text evidence="2">The sequence shown here is derived from an EMBL/GenBank/DDBJ whole genome shotgun (WGS) entry which is preliminary data.</text>
</comment>